<organism evidence="1 2">
    <name type="scientific">Aquirufa avitistagni</name>
    <dbReference type="NCBI Taxonomy" id="3104728"/>
    <lineage>
        <taxon>Bacteria</taxon>
        <taxon>Pseudomonadati</taxon>
        <taxon>Bacteroidota</taxon>
        <taxon>Cytophagia</taxon>
        <taxon>Cytophagales</taxon>
        <taxon>Flectobacillaceae</taxon>
        <taxon>Aquirufa</taxon>
    </lineage>
</organism>
<evidence type="ECO:0000313" key="1">
    <source>
        <dbReference type="EMBL" id="MFD3394866.1"/>
    </source>
</evidence>
<dbReference type="EMBL" id="JBBKXZ010000003">
    <property type="protein sequence ID" value="MFD3394866.1"/>
    <property type="molecule type" value="Genomic_DNA"/>
</dbReference>
<name>A0ABW6DD89_9BACT</name>
<evidence type="ECO:0008006" key="3">
    <source>
        <dbReference type="Google" id="ProtNLM"/>
    </source>
</evidence>
<evidence type="ECO:0000313" key="2">
    <source>
        <dbReference type="Proteomes" id="UP001598138"/>
    </source>
</evidence>
<sequence>MYIPFEQMPDHARVWIYQANRPLSSSESDRIRQTLEQGTKGWEAHGAPLQASFEIRFNQVVVVAVNESVNQASGCSIDASTRWFKELAAELHIDFFNRDLAVLRGETLELIPIGQIKSQVQAGSIGPTDTILRPLTEQITAYRNDWLCPANESYISRHF</sequence>
<dbReference type="Proteomes" id="UP001598138">
    <property type="component" value="Unassembled WGS sequence"/>
</dbReference>
<proteinExistence type="predicted"/>
<protein>
    <recommendedName>
        <fullName evidence="3">ABC transporter ATPase</fullName>
    </recommendedName>
</protein>
<reference evidence="1 2" key="1">
    <citation type="submission" date="2024-03" db="EMBL/GenBank/DDBJ databases">
        <title>Aquirufa genome sequencing.</title>
        <authorList>
            <person name="Pitt A."/>
            <person name="Hahn M.W."/>
        </authorList>
    </citation>
    <scope>NUCLEOTIDE SEQUENCE [LARGE SCALE GENOMIC DNA]</scope>
    <source>
        <strain evidence="1 2">OSTEICH-129V</strain>
    </source>
</reference>
<dbReference type="RefSeq" id="WP_377983740.1">
    <property type="nucleotide sequence ID" value="NZ_JBBKXZ010000003.1"/>
</dbReference>
<gene>
    <name evidence="1" type="ORF">U0R10_09535</name>
</gene>
<accession>A0ABW6DD89</accession>
<comment type="caution">
    <text evidence="1">The sequence shown here is derived from an EMBL/GenBank/DDBJ whole genome shotgun (WGS) entry which is preliminary data.</text>
</comment>
<keyword evidence="2" id="KW-1185">Reference proteome</keyword>